<name>A0A8J2NMV9_9HEXA</name>
<reference evidence="1" key="1">
    <citation type="submission" date="2021-06" db="EMBL/GenBank/DDBJ databases">
        <authorList>
            <person name="Hodson N. C."/>
            <person name="Mongue J. A."/>
            <person name="Jaron S. K."/>
        </authorList>
    </citation>
    <scope>NUCLEOTIDE SEQUENCE</scope>
</reference>
<evidence type="ECO:0000313" key="1">
    <source>
        <dbReference type="EMBL" id="CAG7673116.1"/>
    </source>
</evidence>
<evidence type="ECO:0000313" key="2">
    <source>
        <dbReference type="Proteomes" id="UP000708208"/>
    </source>
</evidence>
<keyword evidence="2" id="KW-1185">Reference proteome</keyword>
<dbReference type="Proteomes" id="UP000708208">
    <property type="component" value="Unassembled WGS sequence"/>
</dbReference>
<proteinExistence type="predicted"/>
<organism evidence="1 2">
    <name type="scientific">Allacma fusca</name>
    <dbReference type="NCBI Taxonomy" id="39272"/>
    <lineage>
        <taxon>Eukaryota</taxon>
        <taxon>Metazoa</taxon>
        <taxon>Ecdysozoa</taxon>
        <taxon>Arthropoda</taxon>
        <taxon>Hexapoda</taxon>
        <taxon>Collembola</taxon>
        <taxon>Symphypleona</taxon>
        <taxon>Sminthuridae</taxon>
        <taxon>Allacma</taxon>
    </lineage>
</organism>
<accession>A0A8J2NMV9</accession>
<gene>
    <name evidence="1" type="ORF">AFUS01_LOCUS2178</name>
</gene>
<dbReference type="AlphaFoldDB" id="A0A8J2NMV9"/>
<protein>
    <submittedName>
        <fullName evidence="1">Uncharacterized protein</fullName>
    </submittedName>
</protein>
<dbReference type="EMBL" id="CAJVCH010012410">
    <property type="protein sequence ID" value="CAG7673116.1"/>
    <property type="molecule type" value="Genomic_DNA"/>
</dbReference>
<sequence length="91" mass="10449">MLRTIFYAAGIINVEHSGIGNVVMSITHTDHMFAENFFLIRDLFLVEPTPCFQPQLRNDLLLKFQSDWQVYPPCSLSGKLDSVILEFSTNR</sequence>
<comment type="caution">
    <text evidence="1">The sequence shown here is derived from an EMBL/GenBank/DDBJ whole genome shotgun (WGS) entry which is preliminary data.</text>
</comment>